<evidence type="ECO:0000313" key="3">
    <source>
        <dbReference type="Proteomes" id="UP001236652"/>
    </source>
</evidence>
<sequence length="347" mass="40080">MRRTTKWKGLKSLISITAFFLLLIGTQVATAAEKEWTGSGKEVPADKEWTITFNTSVEYDELSESITVKDQSGEKVKVTVEKVNDQMLKVLPPQEGYKVGESYALRVGEIASNRKVMMKDGITMKFTIAEPVKQDPSSYQELVRSINPEIRDLLVSGWDEEAFKPGDFKNIEEDLKKVATDSFVQNTLKPYFEETMCHPCDSSMFPFQIAPELHFEVMKDTEDERVFQTAELSNDLSMGSLVTYTFTKQKDTWLLDDYQRERFSGKGLDVSKEEASAYLKEDYLSDPHYGFESVDVTFLAEGTEEKYDPYTEKRHDRTYYVFEVKTDKETFKRKFYPFDGYVEYIAD</sequence>
<keyword evidence="1" id="KW-0732">Signal</keyword>
<accession>A0ABY8V0Z0</accession>
<protein>
    <recommendedName>
        <fullName evidence="4">SbsA Ig-like domain-containing protein</fullName>
    </recommendedName>
</protein>
<dbReference type="Proteomes" id="UP001236652">
    <property type="component" value="Chromosome"/>
</dbReference>
<dbReference type="RefSeq" id="WP_231418304.1">
    <property type="nucleotide sequence ID" value="NZ_CP126446.1"/>
</dbReference>
<name>A0ABY8V0Z0_9BACI</name>
<evidence type="ECO:0000256" key="1">
    <source>
        <dbReference type="SAM" id="SignalP"/>
    </source>
</evidence>
<reference evidence="2 3" key="1">
    <citation type="submission" date="2023-05" db="EMBL/GenBank/DDBJ databases">
        <title>Comparative genomics reveals the evidence of polycyclic aromatic hydrocarbons degradation in moderately halophilic genus Pontibacillus.</title>
        <authorList>
            <person name="Yang H."/>
            <person name="Qian Z."/>
        </authorList>
    </citation>
    <scope>NUCLEOTIDE SEQUENCE [LARGE SCALE GENOMIC DNA]</scope>
    <source>
        <strain evidence="3">HN14</strain>
    </source>
</reference>
<organism evidence="2 3">
    <name type="scientific">Pontibacillus chungwhensis</name>
    <dbReference type="NCBI Taxonomy" id="265426"/>
    <lineage>
        <taxon>Bacteria</taxon>
        <taxon>Bacillati</taxon>
        <taxon>Bacillota</taxon>
        <taxon>Bacilli</taxon>
        <taxon>Bacillales</taxon>
        <taxon>Bacillaceae</taxon>
        <taxon>Pontibacillus</taxon>
    </lineage>
</organism>
<feature type="chain" id="PRO_5046605484" description="SbsA Ig-like domain-containing protein" evidence="1">
    <location>
        <begin position="32"/>
        <end position="347"/>
    </location>
</feature>
<keyword evidence="3" id="KW-1185">Reference proteome</keyword>
<dbReference type="EMBL" id="CP126446">
    <property type="protein sequence ID" value="WIF99103.1"/>
    <property type="molecule type" value="Genomic_DNA"/>
</dbReference>
<proteinExistence type="predicted"/>
<feature type="signal peptide" evidence="1">
    <location>
        <begin position="1"/>
        <end position="31"/>
    </location>
</feature>
<evidence type="ECO:0000313" key="2">
    <source>
        <dbReference type="EMBL" id="WIF99103.1"/>
    </source>
</evidence>
<gene>
    <name evidence="2" type="ORF">QNI29_05460</name>
</gene>
<evidence type="ECO:0008006" key="4">
    <source>
        <dbReference type="Google" id="ProtNLM"/>
    </source>
</evidence>